<dbReference type="EMBL" id="JABFAD010000007">
    <property type="protein sequence ID" value="MBA0803380.1"/>
    <property type="molecule type" value="Genomic_DNA"/>
</dbReference>
<keyword evidence="2" id="KW-1185">Reference proteome</keyword>
<dbReference type="AlphaFoldDB" id="A0A7J9H0T1"/>
<evidence type="ECO:0000313" key="2">
    <source>
        <dbReference type="Proteomes" id="UP000593560"/>
    </source>
</evidence>
<gene>
    <name evidence="1" type="ORF">Gohar_013595</name>
</gene>
<accession>A0A7J9H0T1</accession>
<sequence>MLNCGTFLKELQLLLIRDLTEFLLYHTVKRRYKLFKKLLPGCRILLWLGESSYFWLK</sequence>
<comment type="caution">
    <text evidence="1">The sequence shown here is derived from an EMBL/GenBank/DDBJ whole genome shotgun (WGS) entry which is preliminary data.</text>
</comment>
<name>A0A7J9H0T1_9ROSI</name>
<reference evidence="1 2" key="1">
    <citation type="journal article" date="2019" name="Genome Biol. Evol.">
        <title>Insights into the evolution of the New World diploid cottons (Gossypium, subgenus Houzingenia) based on genome sequencing.</title>
        <authorList>
            <person name="Grover C.E."/>
            <person name="Arick M.A. 2nd"/>
            <person name="Thrash A."/>
            <person name="Conover J.L."/>
            <person name="Sanders W.S."/>
            <person name="Peterson D.G."/>
            <person name="Frelichowski J.E."/>
            <person name="Scheffler J.A."/>
            <person name="Scheffler B.E."/>
            <person name="Wendel J.F."/>
        </authorList>
    </citation>
    <scope>NUCLEOTIDE SEQUENCE [LARGE SCALE GENOMIC DNA]</scope>
    <source>
        <strain evidence="1">0</strain>
        <tissue evidence="1">Leaf</tissue>
    </source>
</reference>
<evidence type="ECO:0000313" key="1">
    <source>
        <dbReference type="EMBL" id="MBA0803380.1"/>
    </source>
</evidence>
<organism evidence="1 2">
    <name type="scientific">Gossypium harknessii</name>
    <dbReference type="NCBI Taxonomy" id="34285"/>
    <lineage>
        <taxon>Eukaryota</taxon>
        <taxon>Viridiplantae</taxon>
        <taxon>Streptophyta</taxon>
        <taxon>Embryophyta</taxon>
        <taxon>Tracheophyta</taxon>
        <taxon>Spermatophyta</taxon>
        <taxon>Magnoliopsida</taxon>
        <taxon>eudicotyledons</taxon>
        <taxon>Gunneridae</taxon>
        <taxon>Pentapetalae</taxon>
        <taxon>rosids</taxon>
        <taxon>malvids</taxon>
        <taxon>Malvales</taxon>
        <taxon>Malvaceae</taxon>
        <taxon>Malvoideae</taxon>
        <taxon>Gossypium</taxon>
    </lineage>
</organism>
<dbReference type="Proteomes" id="UP000593560">
    <property type="component" value="Unassembled WGS sequence"/>
</dbReference>
<protein>
    <submittedName>
        <fullName evidence="1">Uncharacterized protein</fullName>
    </submittedName>
</protein>
<proteinExistence type="predicted"/>